<dbReference type="HOGENOM" id="CLU_2835294_0_0_1"/>
<dbReference type="Proteomes" id="UP000026961">
    <property type="component" value="Chromosome 12"/>
</dbReference>
<reference evidence="1" key="1">
    <citation type="submission" date="2015-04" db="UniProtKB">
        <authorList>
            <consortium name="EnsemblPlants"/>
        </authorList>
    </citation>
    <scope>IDENTIFICATION</scope>
</reference>
<organism evidence="1">
    <name type="scientific">Oryza glumipatula</name>
    <dbReference type="NCBI Taxonomy" id="40148"/>
    <lineage>
        <taxon>Eukaryota</taxon>
        <taxon>Viridiplantae</taxon>
        <taxon>Streptophyta</taxon>
        <taxon>Embryophyta</taxon>
        <taxon>Tracheophyta</taxon>
        <taxon>Spermatophyta</taxon>
        <taxon>Magnoliopsida</taxon>
        <taxon>Liliopsida</taxon>
        <taxon>Poales</taxon>
        <taxon>Poaceae</taxon>
        <taxon>BOP clade</taxon>
        <taxon>Oryzoideae</taxon>
        <taxon>Oryzeae</taxon>
        <taxon>Oryzinae</taxon>
        <taxon>Oryza</taxon>
    </lineage>
</organism>
<reference evidence="1" key="2">
    <citation type="submission" date="2018-05" db="EMBL/GenBank/DDBJ databases">
        <title>OgluRS3 (Oryza glumaepatula Reference Sequence Version 3).</title>
        <authorList>
            <person name="Zhang J."/>
            <person name="Kudrna D."/>
            <person name="Lee S."/>
            <person name="Talag J."/>
            <person name="Welchert J."/>
            <person name="Wing R.A."/>
        </authorList>
    </citation>
    <scope>NUCLEOTIDE SEQUENCE [LARGE SCALE GENOMIC DNA]</scope>
</reference>
<evidence type="ECO:0000313" key="1">
    <source>
        <dbReference type="EnsemblPlants" id="OGLUM12G13270.1"/>
    </source>
</evidence>
<dbReference type="AlphaFoldDB" id="A0A0E0BSL6"/>
<dbReference type="EnsemblPlants" id="OGLUM12G13270.1">
    <property type="protein sequence ID" value="OGLUM12G13270.1"/>
    <property type="gene ID" value="OGLUM12G13270"/>
</dbReference>
<dbReference type="Gramene" id="OGLUM12G13270.1">
    <property type="protein sequence ID" value="OGLUM12G13270.1"/>
    <property type="gene ID" value="OGLUM12G13270"/>
</dbReference>
<protein>
    <submittedName>
        <fullName evidence="1">Uncharacterized protein</fullName>
    </submittedName>
</protein>
<name>A0A0E0BSL6_9ORYZ</name>
<sequence length="66" mass="6285">MGHHGEGPRGGASTVAAAGAHGRPLLVSVPVAMTELSRSTIGCWVGAMTTLGTGGLGIGTVAAASD</sequence>
<keyword evidence="2" id="KW-1185">Reference proteome</keyword>
<evidence type="ECO:0000313" key="2">
    <source>
        <dbReference type="Proteomes" id="UP000026961"/>
    </source>
</evidence>
<proteinExistence type="predicted"/>
<accession>A0A0E0BSL6</accession>